<keyword evidence="2" id="KW-0653">Protein transport</keyword>
<dbReference type="EMBL" id="PJQM01007434">
    <property type="protein sequence ID" value="RCH78192.1"/>
    <property type="molecule type" value="Genomic_DNA"/>
</dbReference>
<evidence type="ECO:0000259" key="3">
    <source>
        <dbReference type="Pfam" id="PF04108"/>
    </source>
</evidence>
<dbReference type="Gene3D" id="3.10.20.90">
    <property type="entry name" value="Phosphatidylinositol 3-kinase Catalytic Subunit, Chain A, domain 1"/>
    <property type="match status" value="1"/>
</dbReference>
<accession>A0A367IKI4</accession>
<dbReference type="GO" id="GO:0060090">
    <property type="term" value="F:molecular adaptor activity"/>
    <property type="evidence" value="ECO:0007669"/>
    <property type="project" value="TreeGrafter"/>
</dbReference>
<comment type="similarity">
    <text evidence="2">Belongs to the ATG11 family.</text>
</comment>
<dbReference type="PANTHER" id="PTHR13222:SF1">
    <property type="entry name" value="RB1-INDUCIBLE COILED-COIL PROTEIN 1"/>
    <property type="match status" value="1"/>
</dbReference>
<dbReference type="GO" id="GO:0061709">
    <property type="term" value="P:reticulophagy"/>
    <property type="evidence" value="ECO:0007669"/>
    <property type="project" value="TreeGrafter"/>
</dbReference>
<gene>
    <name evidence="4" type="ORF">CU098_004011</name>
</gene>
<reference evidence="4 5" key="1">
    <citation type="journal article" date="2018" name="G3 (Bethesda)">
        <title>Phylogenetic and Phylogenomic Definition of Rhizopus Species.</title>
        <authorList>
            <person name="Gryganskyi A.P."/>
            <person name="Golan J."/>
            <person name="Dolatabadi S."/>
            <person name="Mondo S."/>
            <person name="Robb S."/>
            <person name="Idnurm A."/>
            <person name="Muszewska A."/>
            <person name="Steczkiewicz K."/>
            <person name="Masonjones S."/>
            <person name="Liao H.L."/>
            <person name="Gajdeczka M.T."/>
            <person name="Anike F."/>
            <person name="Vuek A."/>
            <person name="Anishchenko I.M."/>
            <person name="Voigt K."/>
            <person name="de Hoog G.S."/>
            <person name="Smith M.E."/>
            <person name="Heitman J."/>
            <person name="Vilgalys R."/>
            <person name="Stajich J.E."/>
        </authorList>
    </citation>
    <scope>NUCLEOTIDE SEQUENCE [LARGE SCALE GENOMIC DNA]</scope>
    <source>
        <strain evidence="4 5">LSU 92-RS-03</strain>
    </source>
</reference>
<dbReference type="Pfam" id="PF04108">
    <property type="entry name" value="ATG17_like"/>
    <property type="match status" value="1"/>
</dbReference>
<dbReference type="GO" id="GO:0034517">
    <property type="term" value="P:ribophagy"/>
    <property type="evidence" value="ECO:0007669"/>
    <property type="project" value="TreeGrafter"/>
</dbReference>
<comment type="subunit">
    <text evidence="2">Homodimer.</text>
</comment>
<name>A0A367IKI4_RHIST</name>
<dbReference type="InterPro" id="IPR045326">
    <property type="entry name" value="ATG17-like_dom"/>
</dbReference>
<dbReference type="AlphaFoldDB" id="A0A367IKI4"/>
<sequence length="313" mass="35997">YRAETGQTIHWHSNPTRIKTLSDLKQELEQDSGVPVSEQILMTSFGKLVRQENIVSILEATGQHEYIIFCFDRRYLSVHEEDIEALLDAETPPLEPKLPLFDGPLALKQLYTQLKNSSLIAVCHSFVSVFASFDSYSQSLMKTATAHTQLSKNIVDEHKFQSMALNVALTNLEDHRKLSEASIHDFVLRAEAELERQQALLNSVDHDLHILRHVRIHPSITAALEPNNNQQQQLRLLDFIDIDHINQVRSDTQILCDFLVDQSSLFKKEVKQMQQDEKEFHARVAENSNLHALDATLSDIQIIHQKTHYYRDK</sequence>
<evidence type="ECO:0000313" key="5">
    <source>
        <dbReference type="Proteomes" id="UP000253551"/>
    </source>
</evidence>
<comment type="caution">
    <text evidence="4">The sequence shown here is derived from an EMBL/GenBank/DDBJ whole genome shotgun (WGS) entry which is preliminary data.</text>
</comment>
<keyword evidence="5" id="KW-1185">Reference proteome</keyword>
<keyword evidence="2" id="KW-0472">Membrane</keyword>
<keyword evidence="2" id="KW-0813">Transport</keyword>
<evidence type="ECO:0000256" key="1">
    <source>
        <dbReference type="ARBA" id="ARBA00023006"/>
    </source>
</evidence>
<dbReference type="Proteomes" id="UP000253551">
    <property type="component" value="Unassembled WGS sequence"/>
</dbReference>
<comment type="subcellular location">
    <subcellularLocation>
        <location evidence="2">Preautophagosomal structure membrane</location>
        <topology evidence="2">Peripheral membrane protein</topology>
    </subcellularLocation>
    <subcellularLocation>
        <location evidence="2">Vacuole membrane</location>
        <topology evidence="2">Peripheral membrane protein</topology>
    </subcellularLocation>
    <text evidence="2">During pexophagy, accumulates in the vacuolar membrane region, where the peroxisomes contact the vacuole.</text>
</comment>
<dbReference type="GO" id="GO:0005774">
    <property type="term" value="C:vacuolar membrane"/>
    <property type="evidence" value="ECO:0007669"/>
    <property type="project" value="UniProtKB-SubCell"/>
</dbReference>
<proteinExistence type="inferred from homology"/>
<keyword evidence="2" id="KW-0926">Vacuole</keyword>
<protein>
    <recommendedName>
        <fullName evidence="2">Autophagy-related protein 11</fullName>
    </recommendedName>
</protein>
<feature type="non-terminal residue" evidence="4">
    <location>
        <position position="313"/>
    </location>
</feature>
<dbReference type="GO" id="GO:0034045">
    <property type="term" value="C:phagophore assembly site membrane"/>
    <property type="evidence" value="ECO:0007669"/>
    <property type="project" value="UniProtKB-SubCell"/>
</dbReference>
<evidence type="ECO:0000256" key="2">
    <source>
        <dbReference type="RuleBase" id="RU367075"/>
    </source>
</evidence>
<dbReference type="PANTHER" id="PTHR13222">
    <property type="entry name" value="RB1-INDUCIBLE COILED-COIL"/>
    <property type="match status" value="1"/>
</dbReference>
<dbReference type="InterPro" id="IPR040040">
    <property type="entry name" value="ATG11"/>
</dbReference>
<feature type="domain" description="Autophagy protein ATG17-like" evidence="3">
    <location>
        <begin position="137"/>
        <end position="285"/>
    </location>
</feature>
<dbReference type="GO" id="GO:0000045">
    <property type="term" value="P:autophagosome assembly"/>
    <property type="evidence" value="ECO:0007669"/>
    <property type="project" value="UniProtKB-UniRule"/>
</dbReference>
<organism evidence="4 5">
    <name type="scientific">Rhizopus stolonifer</name>
    <name type="common">Rhizopus nigricans</name>
    <dbReference type="NCBI Taxonomy" id="4846"/>
    <lineage>
        <taxon>Eukaryota</taxon>
        <taxon>Fungi</taxon>
        <taxon>Fungi incertae sedis</taxon>
        <taxon>Mucoromycota</taxon>
        <taxon>Mucoromycotina</taxon>
        <taxon>Mucoromycetes</taxon>
        <taxon>Mucorales</taxon>
        <taxon>Mucorineae</taxon>
        <taxon>Rhizopodaceae</taxon>
        <taxon>Rhizopus</taxon>
    </lineage>
</organism>
<dbReference type="GO" id="GO:1990316">
    <property type="term" value="C:Atg1/ULK1 kinase complex"/>
    <property type="evidence" value="ECO:0007669"/>
    <property type="project" value="TreeGrafter"/>
</dbReference>
<dbReference type="OrthoDB" id="447953at2759"/>
<dbReference type="GO" id="GO:0034727">
    <property type="term" value="P:piecemeal microautophagy of the nucleus"/>
    <property type="evidence" value="ECO:0007669"/>
    <property type="project" value="TreeGrafter"/>
</dbReference>
<dbReference type="GO" id="GO:1903599">
    <property type="term" value="P:positive regulation of autophagy of mitochondrion"/>
    <property type="evidence" value="ECO:0007669"/>
    <property type="project" value="UniProtKB-UniRule"/>
</dbReference>
<evidence type="ECO:0000313" key="4">
    <source>
        <dbReference type="EMBL" id="RCH78192.1"/>
    </source>
</evidence>
<dbReference type="GO" id="GO:0019901">
    <property type="term" value="F:protein kinase binding"/>
    <property type="evidence" value="ECO:0007669"/>
    <property type="project" value="TreeGrafter"/>
</dbReference>
<keyword evidence="1 2" id="KW-0072">Autophagy</keyword>
<dbReference type="GO" id="GO:0015031">
    <property type="term" value="P:protein transport"/>
    <property type="evidence" value="ECO:0007669"/>
    <property type="project" value="UniProtKB-KW"/>
</dbReference>
<feature type="non-terminal residue" evidence="4">
    <location>
        <position position="1"/>
    </location>
</feature>
<dbReference type="GO" id="GO:0000422">
    <property type="term" value="P:autophagy of mitochondrion"/>
    <property type="evidence" value="ECO:0007669"/>
    <property type="project" value="TreeGrafter"/>
</dbReference>
<comment type="function">
    <text evidence="2">Involved in cytoplasm to vacuole transport (Cvt), pexophagy, mitophagy and nucleophagy. Recruits mitochondria for their selective degradation via autophagy (mitophagy) during starvation. Works as scaffold proteins that recruit ATG proteins to the pre-autophagosome (PAS), the site of vesicle/autophagosome formation. Required for the Cvt vesicles completion.</text>
</comment>
<dbReference type="STRING" id="4846.A0A367IKI4"/>